<organism evidence="1">
    <name type="scientific">Pseudomonas putida</name>
    <name type="common">Arthrobacter siderocapsulatus</name>
    <dbReference type="NCBI Taxonomy" id="303"/>
    <lineage>
        <taxon>Bacteria</taxon>
        <taxon>Pseudomonadati</taxon>
        <taxon>Pseudomonadota</taxon>
        <taxon>Gammaproteobacteria</taxon>
        <taxon>Pseudomonadales</taxon>
        <taxon>Pseudomonadaceae</taxon>
        <taxon>Pseudomonas</taxon>
    </lineage>
</organism>
<name>A0A2Z1CL83_PSEPU</name>
<proteinExistence type="predicted"/>
<accession>A0A2Z1CL83</accession>
<dbReference type="EMBL" id="KU130294">
    <property type="protein sequence ID" value="ALZ46058.1"/>
    <property type="molecule type" value="Genomic_DNA"/>
</dbReference>
<dbReference type="AlphaFoldDB" id="A0A2Z1CL83"/>
<evidence type="ECO:0000313" key="1">
    <source>
        <dbReference type="EMBL" id="ALZ46058.1"/>
    </source>
</evidence>
<protein>
    <submittedName>
        <fullName evidence="1">Uncharacterized protein</fullName>
    </submittedName>
</protein>
<keyword evidence="1" id="KW-0614">Plasmid</keyword>
<reference evidence="1" key="1">
    <citation type="journal article" date="2015" name="J. Antimicrob. Chemother.">
        <title>Genetic characterization of a novel blaDIM-2-carrying megaplasmid p12969-DIM from clinical Pseudomonas putida.</title>
        <authorList>
            <person name="Sun F."/>
            <person name="Zhou D."/>
            <person name="Wang Q."/>
            <person name="Feng J."/>
            <person name="Feng W."/>
            <person name="Luo W."/>
            <person name="Liu Y."/>
            <person name="Qiu X."/>
            <person name="Yin Z."/>
            <person name="Xia P."/>
        </authorList>
    </citation>
    <scope>NUCLEOTIDE SEQUENCE</scope>
    <source>
        <strain evidence="1">12969</strain>
        <plasmid evidence="1">p12969-DIM</plasmid>
    </source>
</reference>
<sequence>MCVLMEAAPVQNERSAVFMVEGTITGARRVSTGRGHSTGGYRQELAKRQVTLPLDMANAGYTLGKSTVKVALKWMQNG</sequence>
<geneLocation type="plasmid" evidence="1">
    <name>p12969-DIM</name>
</geneLocation>